<accession>S7WEZ7</accession>
<evidence type="ECO:0000313" key="2">
    <source>
        <dbReference type="EMBL" id="EPR80342.1"/>
    </source>
</evidence>
<evidence type="ECO:0000256" key="1">
    <source>
        <dbReference type="SAM" id="MobiDB-lite"/>
    </source>
</evidence>
<feature type="compositionally biased region" description="Basic and acidic residues" evidence="1">
    <location>
        <begin position="217"/>
        <end position="231"/>
    </location>
</feature>
<dbReference type="RefSeq" id="WP_004907594.1">
    <property type="nucleotide sequence ID" value="NZ_KB849604.1"/>
</dbReference>
<reference evidence="2 3" key="1">
    <citation type="submission" date="2013-05" db="EMBL/GenBank/DDBJ databases">
        <title>Genome assembly of Acinetobacter junii MTCC 11364.</title>
        <authorList>
            <person name="Khatri I."/>
            <person name="Singh N.K."/>
            <person name="Subramanian S."/>
            <person name="Mayilraj S."/>
        </authorList>
    </citation>
    <scope>NUCLEOTIDE SEQUENCE [LARGE SCALE GENOMIC DNA]</scope>
    <source>
        <strain evidence="2 3">MTCC 11364</strain>
    </source>
</reference>
<organism evidence="2 3">
    <name type="scientific">Acinetobacter junii CIP 107470 = MTCC 11364</name>
    <dbReference type="NCBI Taxonomy" id="1217666"/>
    <lineage>
        <taxon>Bacteria</taxon>
        <taxon>Pseudomonadati</taxon>
        <taxon>Pseudomonadota</taxon>
        <taxon>Gammaproteobacteria</taxon>
        <taxon>Moraxellales</taxon>
        <taxon>Moraxellaceae</taxon>
        <taxon>Acinetobacter</taxon>
    </lineage>
</organism>
<sequence length="240" mass="27397">MAKKEVINVAEEHDGNKNKKEKGETVMSTVFFFEGSLPKTINLKDCGFPLTKPIDDSFPALYGHIGKQAGFIAAKEYADKHRLQFTIIDFTIKFDTPVDTVPVKLEELHNVEIVSLKRLPRNEIVQLYDKYINDEQQHELKDNKKAYIKMVENPELLSSVINHDDFKDLKLMIYPAKTAISDNPLTIGTIPNRHWDVITSAVCRLHPNTQVSLEPPGKADQRQTNEQKDQDHVKVALLHK</sequence>
<dbReference type="Proteomes" id="UP000018420">
    <property type="component" value="Unassembled WGS sequence"/>
</dbReference>
<dbReference type="PATRIC" id="fig|1330047.3.peg.3297"/>
<dbReference type="EMBL" id="ASYZ01000217">
    <property type="protein sequence ID" value="EPR80342.1"/>
    <property type="molecule type" value="Genomic_DNA"/>
</dbReference>
<feature type="region of interest" description="Disordered" evidence="1">
    <location>
        <begin position="1"/>
        <end position="20"/>
    </location>
</feature>
<dbReference type="AlphaFoldDB" id="S7WEZ7"/>
<feature type="region of interest" description="Disordered" evidence="1">
    <location>
        <begin position="209"/>
        <end position="231"/>
    </location>
</feature>
<evidence type="ECO:0000313" key="3">
    <source>
        <dbReference type="Proteomes" id="UP000018420"/>
    </source>
</evidence>
<name>S7WEZ7_ACIJU</name>
<protein>
    <submittedName>
        <fullName evidence="2">Uncharacterized protein</fullName>
    </submittedName>
</protein>
<comment type="caution">
    <text evidence="2">The sequence shown here is derived from an EMBL/GenBank/DDBJ whole genome shotgun (WGS) entry which is preliminary data.</text>
</comment>
<proteinExistence type="predicted"/>
<gene>
    <name evidence="2" type="ORF">L292_1667</name>
</gene>